<dbReference type="EMBL" id="JAGGKC010000046">
    <property type="protein sequence ID" value="MBP1920869.1"/>
    <property type="molecule type" value="Genomic_DNA"/>
</dbReference>
<gene>
    <name evidence="3" type="ORF">J2Z34_003389</name>
</gene>
<keyword evidence="2 3" id="KW-0808">Transferase</keyword>
<dbReference type="EC" id="2.8.3.9" evidence="3"/>
<organism evidence="3 4">
    <name type="scientific">Youngiibacter multivorans</name>
    <dbReference type="NCBI Taxonomy" id="937251"/>
    <lineage>
        <taxon>Bacteria</taxon>
        <taxon>Bacillati</taxon>
        <taxon>Bacillota</taxon>
        <taxon>Clostridia</taxon>
        <taxon>Eubacteriales</taxon>
        <taxon>Clostridiaceae</taxon>
        <taxon>Youngiibacter</taxon>
    </lineage>
</organism>
<dbReference type="GO" id="GO:0008775">
    <property type="term" value="F:acetate CoA-transferase activity"/>
    <property type="evidence" value="ECO:0007669"/>
    <property type="project" value="UniProtKB-EC"/>
</dbReference>
<dbReference type="PROSITE" id="PS01273">
    <property type="entry name" value="COA_TRANSF_1"/>
    <property type="match status" value="1"/>
</dbReference>
<dbReference type="Proteomes" id="UP001519271">
    <property type="component" value="Unassembled WGS sequence"/>
</dbReference>
<dbReference type="InterPro" id="IPR037171">
    <property type="entry name" value="NagB/RpiA_transferase-like"/>
</dbReference>
<keyword evidence="4" id="KW-1185">Reference proteome</keyword>
<dbReference type="InterPro" id="IPR012792">
    <property type="entry name" value="3-oxoacid_CoA-transf_A"/>
</dbReference>
<dbReference type="RefSeq" id="WP_209461023.1">
    <property type="nucleotide sequence ID" value="NZ_JAGGKC010000046.1"/>
</dbReference>
<dbReference type="NCBIfam" id="TIGR02429">
    <property type="entry name" value="pcaI_scoA_fam"/>
    <property type="match status" value="1"/>
</dbReference>
<reference evidence="3 4" key="1">
    <citation type="submission" date="2021-03" db="EMBL/GenBank/DDBJ databases">
        <title>Genomic Encyclopedia of Type Strains, Phase IV (KMG-IV): sequencing the most valuable type-strain genomes for metagenomic binning, comparative biology and taxonomic classification.</title>
        <authorList>
            <person name="Goeker M."/>
        </authorList>
    </citation>
    <scope>NUCLEOTIDE SEQUENCE [LARGE SCALE GENOMIC DNA]</scope>
    <source>
        <strain evidence="3 4">DSM 6139</strain>
    </source>
</reference>
<name>A0ABS4G8J7_9CLOT</name>
<proteinExistence type="inferred from homology"/>
<sequence>MNKVVTVEQAIEKIQDGATIMIGGFGGNGAPHTLIDALVKKNVRDLTLICNDSGTKDFGAGRLFTNKQVKKVICSIIGPNPESVKQHAEGTLEVELYPQGSLAEMIRAGGYGLGGVITKAGLGTLVEQGKQKLTIKGEEYLVEEPLKAEFALIYASIGDSAGNCRYFGSAHAHSPSMAAAAENTILEVGQLVELGELDPQDIDTQQVLVNTVVVKGGK</sequence>
<dbReference type="SUPFAM" id="SSF100950">
    <property type="entry name" value="NagB/RpiA/CoA transferase-like"/>
    <property type="match status" value="1"/>
</dbReference>
<dbReference type="InterPro" id="IPR004165">
    <property type="entry name" value="CoA_trans_fam_I"/>
</dbReference>
<dbReference type="PANTHER" id="PTHR13707">
    <property type="entry name" value="KETOACID-COENZYME A TRANSFERASE"/>
    <property type="match status" value="1"/>
</dbReference>
<dbReference type="EC" id="2.8.3.8" evidence="3"/>
<dbReference type="InterPro" id="IPR004163">
    <property type="entry name" value="CoA_transf_BS"/>
</dbReference>
<dbReference type="Pfam" id="PF01144">
    <property type="entry name" value="CoA_trans"/>
    <property type="match status" value="1"/>
</dbReference>
<comment type="caution">
    <text evidence="3">The sequence shown here is derived from an EMBL/GenBank/DDBJ whole genome shotgun (WGS) entry which is preliminary data.</text>
</comment>
<comment type="similarity">
    <text evidence="1">Belongs to the 3-oxoacid CoA-transferase subunit A family.</text>
</comment>
<evidence type="ECO:0000256" key="1">
    <source>
        <dbReference type="ARBA" id="ARBA00005612"/>
    </source>
</evidence>
<protein>
    <submittedName>
        <fullName evidence="3">Acetate CoA/acetoacetate CoA-transferase alpha subunit</fullName>
        <ecNumber evidence="3">2.8.3.8</ecNumber>
        <ecNumber evidence="3">2.8.3.9</ecNumber>
    </submittedName>
</protein>
<dbReference type="GO" id="GO:0047371">
    <property type="term" value="F:butyrate-acetoacetate CoA-transferase activity"/>
    <property type="evidence" value="ECO:0007669"/>
    <property type="project" value="UniProtKB-EC"/>
</dbReference>
<dbReference type="SMART" id="SM00882">
    <property type="entry name" value="CoA_trans"/>
    <property type="match status" value="1"/>
</dbReference>
<dbReference type="Gene3D" id="3.40.1080.10">
    <property type="entry name" value="Glutaconate Coenzyme A-transferase"/>
    <property type="match status" value="1"/>
</dbReference>
<evidence type="ECO:0000313" key="4">
    <source>
        <dbReference type="Proteomes" id="UP001519271"/>
    </source>
</evidence>
<evidence type="ECO:0000256" key="2">
    <source>
        <dbReference type="ARBA" id="ARBA00022679"/>
    </source>
</evidence>
<accession>A0ABS4G8J7</accession>
<evidence type="ECO:0000313" key="3">
    <source>
        <dbReference type="EMBL" id="MBP1920869.1"/>
    </source>
</evidence>
<dbReference type="PANTHER" id="PTHR13707:SF60">
    <property type="entry name" value="ACETATE COA-TRANSFERASE SUBUNIT ALPHA"/>
    <property type="match status" value="1"/>
</dbReference>